<dbReference type="PANTHER" id="PTHR46601:SF2">
    <property type="entry name" value="UBIQUITIN-LIKE PROTEASE FAMILY PROFILE DOMAIN-CONTAINING PROTEIN"/>
    <property type="match status" value="1"/>
</dbReference>
<feature type="region of interest" description="Disordered" evidence="1">
    <location>
        <begin position="96"/>
        <end position="123"/>
    </location>
</feature>
<comment type="caution">
    <text evidence="2">The sequence shown here is derived from an EMBL/GenBank/DDBJ whole genome shotgun (WGS) entry which is preliminary data.</text>
</comment>
<proteinExistence type="predicted"/>
<keyword evidence="3" id="KW-1185">Reference proteome</keyword>
<reference evidence="2" key="1">
    <citation type="submission" date="2021-02" db="EMBL/GenBank/DDBJ databases">
        <authorList>
            <person name="Steward A R."/>
        </authorList>
    </citation>
    <scope>NUCLEOTIDE SEQUENCE</scope>
</reference>
<organism evidence="2 3">
    <name type="scientific">Pieris macdunnoughi</name>
    <dbReference type="NCBI Taxonomy" id="345717"/>
    <lineage>
        <taxon>Eukaryota</taxon>
        <taxon>Metazoa</taxon>
        <taxon>Ecdysozoa</taxon>
        <taxon>Arthropoda</taxon>
        <taxon>Hexapoda</taxon>
        <taxon>Insecta</taxon>
        <taxon>Pterygota</taxon>
        <taxon>Neoptera</taxon>
        <taxon>Endopterygota</taxon>
        <taxon>Lepidoptera</taxon>
        <taxon>Glossata</taxon>
        <taxon>Ditrysia</taxon>
        <taxon>Papilionoidea</taxon>
        <taxon>Pieridae</taxon>
        <taxon>Pierinae</taxon>
        <taxon>Pieris</taxon>
    </lineage>
</organism>
<evidence type="ECO:0000313" key="3">
    <source>
        <dbReference type="Proteomes" id="UP000663880"/>
    </source>
</evidence>
<gene>
    <name evidence="2" type="ORF">PMACD_LOCUS14742</name>
</gene>
<feature type="compositionally biased region" description="Basic residues" evidence="1">
    <location>
        <begin position="61"/>
        <end position="75"/>
    </location>
</feature>
<dbReference type="PANTHER" id="PTHR46601">
    <property type="entry name" value="ULP_PROTEASE DOMAIN-CONTAINING PROTEIN"/>
    <property type="match status" value="1"/>
</dbReference>
<dbReference type="AlphaFoldDB" id="A0A821XCM9"/>
<name>A0A821XCM9_9NEOP</name>
<accession>A0A821XCM9</accession>
<feature type="compositionally biased region" description="Polar residues" evidence="1">
    <location>
        <begin position="49"/>
        <end position="60"/>
    </location>
</feature>
<sequence length="771" mass="89002">MTMREHRMKKRIWREGNKRRMKKNTLEEVLLNTSGPSPIPEIPRMTPPATLSPSELSTRSSRGRKQARRNRTTLHRYNIKFQEKIDQLEKKIRKYKKRLHRKSKKDSSTNKDESNSQNTKKYSILSNAIKERYKTVKSRQGKRLIQSILQTRIVKMSRMQLELVRDTLGVDRPLKFKSVLPKRSDLVRKIHQIFLRDDVTRATAGKKETVTHKKKKVQKRFLLDSMKNLCKAFLKENSGLKCHYSYFTKYRPFYVKPPTVDGRDTCLCKLHANVTYVVNTLHKNKVIVQKDTNEVLHSLVCSVDSVSCMKGVCPECKNRCIDYDKSNQTQIVDLRQWIRKSEVVEKAGKKVKITKNVPVTEKLTIKEVIYKFESELQNFKTHIHNIRHQYKAYRQCIDGLTESEVALHIDFSENYACKYHSEVQSHHFGGSRNQITLHTAVMYHFSAEAQSKRITSYCTVSSNQNHGPSAIWAHLHPILSELKEKHPAVTTVHFFSDGPATQYKQKINFYLMANRFFEDYGFRQISWNFFESGHGKGAADGVGGIMKRQADAIVARGSDIADVFQFFSALKYANKIKLFMVTDADVKNVAATIPSNIVPLKGTMQVHQMYSETRGILNHRVLSCFCEKFCSCHDPKTYQPLPEIQQQQNTVHEFLSNEKEDDIIHDVEDFTLSDITNTIRMPTDQTVVCGTSYQTLQPEDVHPMNIKDGVHVLVKVRSNRKIEYTYAGVAKSTVDEEGDVMVMFLKTVDDSGRLFKLVKNDVSDVPFDDLI</sequence>
<dbReference type="Proteomes" id="UP000663880">
    <property type="component" value="Unassembled WGS sequence"/>
</dbReference>
<dbReference type="OrthoDB" id="6375801at2759"/>
<evidence type="ECO:0000313" key="2">
    <source>
        <dbReference type="EMBL" id="CAF4941182.1"/>
    </source>
</evidence>
<protein>
    <submittedName>
        <fullName evidence="2">Uncharacterized protein</fullName>
    </submittedName>
</protein>
<dbReference type="EMBL" id="CAJOBZ010000066">
    <property type="protein sequence ID" value="CAF4941182.1"/>
    <property type="molecule type" value="Genomic_DNA"/>
</dbReference>
<feature type="region of interest" description="Disordered" evidence="1">
    <location>
        <begin position="31"/>
        <end position="75"/>
    </location>
</feature>
<evidence type="ECO:0000256" key="1">
    <source>
        <dbReference type="SAM" id="MobiDB-lite"/>
    </source>
</evidence>
<feature type="compositionally biased region" description="Basic and acidic residues" evidence="1">
    <location>
        <begin position="105"/>
        <end position="114"/>
    </location>
</feature>